<proteinExistence type="predicted"/>
<dbReference type="PATRIC" id="fig|1365251.3.peg.4302"/>
<accession>A0A167BL79</accession>
<dbReference type="Proteomes" id="UP000076503">
    <property type="component" value="Unassembled WGS sequence"/>
</dbReference>
<dbReference type="AlphaFoldDB" id="A0A167BL79"/>
<sequence length="50" mass="5519">MDFNSFLTTAEGHAFMNTIKSLMAMYREKTKAKGGLKCSPQCTGSTNQLE</sequence>
<protein>
    <submittedName>
        <fullName evidence="1">Uncharacterized protein</fullName>
    </submittedName>
</protein>
<name>A0A167BL79_9GAMM</name>
<organism evidence="1 2">
    <name type="scientific">Pseudoalteromonas luteoviolacea H33</name>
    <dbReference type="NCBI Taxonomy" id="1365251"/>
    <lineage>
        <taxon>Bacteria</taxon>
        <taxon>Pseudomonadati</taxon>
        <taxon>Pseudomonadota</taxon>
        <taxon>Gammaproteobacteria</taxon>
        <taxon>Alteromonadales</taxon>
        <taxon>Pseudoalteromonadaceae</taxon>
        <taxon>Pseudoalteromonas</taxon>
    </lineage>
</organism>
<evidence type="ECO:0000313" key="1">
    <source>
        <dbReference type="EMBL" id="KZN46672.1"/>
    </source>
</evidence>
<reference evidence="1 2" key="1">
    <citation type="submission" date="2013-07" db="EMBL/GenBank/DDBJ databases">
        <title>Comparative Genomic and Metabolomic Analysis of Twelve Strains of Pseudoalteromonas luteoviolacea.</title>
        <authorList>
            <person name="Vynne N.G."/>
            <person name="Mansson M."/>
            <person name="Gram L."/>
        </authorList>
    </citation>
    <scope>NUCLEOTIDE SEQUENCE [LARGE SCALE GENOMIC DNA]</scope>
    <source>
        <strain evidence="1 2">H33</strain>
    </source>
</reference>
<dbReference type="EMBL" id="AUXZ01000112">
    <property type="protein sequence ID" value="KZN46672.1"/>
    <property type="molecule type" value="Genomic_DNA"/>
</dbReference>
<evidence type="ECO:0000313" key="2">
    <source>
        <dbReference type="Proteomes" id="UP000076503"/>
    </source>
</evidence>
<comment type="caution">
    <text evidence="1">The sequence shown here is derived from an EMBL/GenBank/DDBJ whole genome shotgun (WGS) entry which is preliminary data.</text>
</comment>
<gene>
    <name evidence="1" type="ORF">N476_24085</name>
</gene>